<proteinExistence type="predicted"/>
<keyword evidence="2" id="KW-1185">Reference proteome</keyword>
<dbReference type="EMBL" id="AZBU02000001">
    <property type="protein sequence ID" value="TMS32533.1"/>
    <property type="molecule type" value="Genomic_DNA"/>
</dbReference>
<dbReference type="EMBL" id="CM016762">
    <property type="protein sequence ID" value="TMS32533.1"/>
    <property type="molecule type" value="Genomic_DNA"/>
</dbReference>
<reference evidence="1 2" key="1">
    <citation type="journal article" date="2015" name="Genome Biol.">
        <title>Comparative genomics of Steinernema reveals deeply conserved gene regulatory networks.</title>
        <authorList>
            <person name="Dillman A.R."/>
            <person name="Macchietto M."/>
            <person name="Porter C.F."/>
            <person name="Rogers A."/>
            <person name="Williams B."/>
            <person name="Antoshechkin I."/>
            <person name="Lee M.M."/>
            <person name="Goodwin Z."/>
            <person name="Lu X."/>
            <person name="Lewis E.E."/>
            <person name="Goodrich-Blair H."/>
            <person name="Stock S.P."/>
            <person name="Adams B.J."/>
            <person name="Sternberg P.W."/>
            <person name="Mortazavi A."/>
        </authorList>
    </citation>
    <scope>NUCLEOTIDE SEQUENCE [LARGE SCALE GENOMIC DNA]</scope>
    <source>
        <strain evidence="1 2">ALL</strain>
    </source>
</reference>
<reference evidence="1 2" key="2">
    <citation type="journal article" date="2019" name="G3 (Bethesda)">
        <title>Hybrid Assembly of the Genome of the Entomopathogenic Nematode Steinernema carpocapsae Identifies the X-Chromosome.</title>
        <authorList>
            <person name="Serra L."/>
            <person name="Macchietto M."/>
            <person name="Macias-Munoz A."/>
            <person name="McGill C.J."/>
            <person name="Rodriguez I.M."/>
            <person name="Rodriguez B."/>
            <person name="Murad R."/>
            <person name="Mortazavi A."/>
        </authorList>
    </citation>
    <scope>NUCLEOTIDE SEQUENCE [LARGE SCALE GENOMIC DNA]</scope>
    <source>
        <strain evidence="1 2">ALL</strain>
    </source>
</reference>
<dbReference type="Proteomes" id="UP000298663">
    <property type="component" value="Chromosome X"/>
</dbReference>
<accession>A0A4V6I6X5</accession>
<sequence>MHISASFVPFLATFSTLTLNIRKPTSPGPLNKPTSFSHLSAPKLLLNGGSYSLGLTPQPPPSPSTVYSDFEHDALLPSPLYVSLNFTQTRVLKQQTAKLHNPILKIRRKLKADLPL</sequence>
<organism evidence="1 2">
    <name type="scientific">Steinernema carpocapsae</name>
    <name type="common">Entomopathogenic nematode</name>
    <dbReference type="NCBI Taxonomy" id="34508"/>
    <lineage>
        <taxon>Eukaryota</taxon>
        <taxon>Metazoa</taxon>
        <taxon>Ecdysozoa</taxon>
        <taxon>Nematoda</taxon>
        <taxon>Chromadorea</taxon>
        <taxon>Rhabditida</taxon>
        <taxon>Tylenchina</taxon>
        <taxon>Panagrolaimomorpha</taxon>
        <taxon>Strongyloidoidea</taxon>
        <taxon>Steinernematidae</taxon>
        <taxon>Steinernema</taxon>
    </lineage>
</organism>
<protein>
    <submittedName>
        <fullName evidence="1">Uncharacterized protein</fullName>
    </submittedName>
</protein>
<evidence type="ECO:0000313" key="2">
    <source>
        <dbReference type="Proteomes" id="UP000298663"/>
    </source>
</evidence>
<gene>
    <name evidence="1" type="ORF">L596_000361</name>
</gene>
<name>A0A4V6I6X5_STECR</name>
<evidence type="ECO:0000313" key="1">
    <source>
        <dbReference type="EMBL" id="TMS32533.1"/>
    </source>
</evidence>
<comment type="caution">
    <text evidence="1">The sequence shown here is derived from an EMBL/GenBank/DDBJ whole genome shotgun (WGS) entry which is preliminary data.</text>
</comment>
<dbReference type="AlphaFoldDB" id="A0A4V6I6X5"/>